<dbReference type="AlphaFoldDB" id="A0A2G8SD76"/>
<protein>
    <recommendedName>
        <fullName evidence="3">Protein kinase domain-containing protein</fullName>
    </recommendedName>
</protein>
<reference evidence="1 2" key="1">
    <citation type="journal article" date="2015" name="Sci. Rep.">
        <title>Chromosome-level genome map provides insights into diverse defense mechanisms in the medicinal fungus Ganoderma sinense.</title>
        <authorList>
            <person name="Zhu Y."/>
            <person name="Xu J."/>
            <person name="Sun C."/>
            <person name="Zhou S."/>
            <person name="Xu H."/>
            <person name="Nelson D.R."/>
            <person name="Qian J."/>
            <person name="Song J."/>
            <person name="Luo H."/>
            <person name="Xiang L."/>
            <person name="Li Y."/>
            <person name="Xu Z."/>
            <person name="Ji A."/>
            <person name="Wang L."/>
            <person name="Lu S."/>
            <person name="Hayward A."/>
            <person name="Sun W."/>
            <person name="Li X."/>
            <person name="Schwartz D.C."/>
            <person name="Wang Y."/>
            <person name="Chen S."/>
        </authorList>
    </citation>
    <scope>NUCLEOTIDE SEQUENCE [LARGE SCALE GENOMIC DNA]</scope>
    <source>
        <strain evidence="1 2">ZZ0214-1</strain>
    </source>
</reference>
<proteinExistence type="predicted"/>
<gene>
    <name evidence="1" type="ORF">GSI_06250</name>
</gene>
<sequence>MSSTDVDAPRQQGLRVSFDPDNIFTLQPVSSSYPWSEVTVIDEGGRPSILTEYGTPWVSKSDGARDLYRGYMEQFTHEGGERIQALREVALRWVVGEAQLDGIANEVRLYEQELVPLQGTVVPKFFGFFKGFVGKNKVGCIVTEWCRGVQIGEEHELNRQRMLSAIELHKAGIYHGRLLDKTHWVSAGDGTLRIVGFSSAHIHDCEGMTVLSKDTGGDPRPDAVCKELAVLESRFGVDAERDGNYVRWANNMYPDFDTSFYLVYSFPS</sequence>
<dbReference type="OrthoDB" id="2751906at2759"/>
<keyword evidence="2" id="KW-1185">Reference proteome</keyword>
<dbReference type="Proteomes" id="UP000230002">
    <property type="component" value="Unassembled WGS sequence"/>
</dbReference>
<evidence type="ECO:0000313" key="2">
    <source>
        <dbReference type="Proteomes" id="UP000230002"/>
    </source>
</evidence>
<evidence type="ECO:0008006" key="3">
    <source>
        <dbReference type="Google" id="ProtNLM"/>
    </source>
</evidence>
<comment type="caution">
    <text evidence="1">The sequence shown here is derived from an EMBL/GenBank/DDBJ whole genome shotgun (WGS) entry which is preliminary data.</text>
</comment>
<dbReference type="STRING" id="1077348.A0A2G8SD76"/>
<name>A0A2G8SD76_9APHY</name>
<accession>A0A2G8SD76</accession>
<organism evidence="1 2">
    <name type="scientific">Ganoderma sinense ZZ0214-1</name>
    <dbReference type="NCBI Taxonomy" id="1077348"/>
    <lineage>
        <taxon>Eukaryota</taxon>
        <taxon>Fungi</taxon>
        <taxon>Dikarya</taxon>
        <taxon>Basidiomycota</taxon>
        <taxon>Agaricomycotina</taxon>
        <taxon>Agaricomycetes</taxon>
        <taxon>Polyporales</taxon>
        <taxon>Polyporaceae</taxon>
        <taxon>Ganoderma</taxon>
    </lineage>
</organism>
<evidence type="ECO:0000313" key="1">
    <source>
        <dbReference type="EMBL" id="PIL31548.1"/>
    </source>
</evidence>
<dbReference type="EMBL" id="AYKW01000012">
    <property type="protein sequence ID" value="PIL31548.1"/>
    <property type="molecule type" value="Genomic_DNA"/>
</dbReference>